<evidence type="ECO:0000259" key="6">
    <source>
        <dbReference type="PROSITE" id="PS51194"/>
    </source>
</evidence>
<dbReference type="GO" id="GO:0005524">
    <property type="term" value="F:ATP binding"/>
    <property type="evidence" value="ECO:0007669"/>
    <property type="project" value="UniProtKB-KW"/>
</dbReference>
<dbReference type="KEGG" id="hazt:125178102"/>
<keyword evidence="3 8" id="KW-0347">Helicase</keyword>
<dbReference type="GeneID" id="125178102"/>
<organism evidence="7 8">
    <name type="scientific">Hyalella azteca</name>
    <name type="common">Amphipod</name>
    <dbReference type="NCBI Taxonomy" id="294128"/>
    <lineage>
        <taxon>Eukaryota</taxon>
        <taxon>Metazoa</taxon>
        <taxon>Ecdysozoa</taxon>
        <taxon>Arthropoda</taxon>
        <taxon>Crustacea</taxon>
        <taxon>Multicrustacea</taxon>
        <taxon>Malacostraca</taxon>
        <taxon>Eumalacostraca</taxon>
        <taxon>Peracarida</taxon>
        <taxon>Amphipoda</taxon>
        <taxon>Senticaudata</taxon>
        <taxon>Talitrida</taxon>
        <taxon>Talitroidea</taxon>
        <taxon>Hyalellidae</taxon>
        <taxon>Hyalella</taxon>
    </lineage>
</organism>
<dbReference type="GO" id="GO:0003724">
    <property type="term" value="F:RNA helicase activity"/>
    <property type="evidence" value="ECO:0007669"/>
    <property type="project" value="TreeGrafter"/>
</dbReference>
<accession>A0A979FK56</accession>
<evidence type="ECO:0000256" key="2">
    <source>
        <dbReference type="ARBA" id="ARBA00022801"/>
    </source>
</evidence>
<gene>
    <name evidence="8" type="primary">LOC125178102</name>
</gene>
<name>A0A979FK56_HYAAZ</name>
<evidence type="ECO:0000313" key="7">
    <source>
        <dbReference type="Proteomes" id="UP000694843"/>
    </source>
</evidence>
<dbReference type="PANTHER" id="PTHR47959">
    <property type="entry name" value="ATP-DEPENDENT RNA HELICASE RHLE-RELATED"/>
    <property type="match status" value="1"/>
</dbReference>
<dbReference type="AlphaFoldDB" id="A0A979FK56"/>
<dbReference type="SUPFAM" id="SSF52540">
    <property type="entry name" value="P-loop containing nucleoside triphosphate hydrolases"/>
    <property type="match status" value="1"/>
</dbReference>
<dbReference type="GO" id="GO:0005829">
    <property type="term" value="C:cytosol"/>
    <property type="evidence" value="ECO:0007669"/>
    <property type="project" value="TreeGrafter"/>
</dbReference>
<feature type="domain" description="Helicase C-terminal" evidence="6">
    <location>
        <begin position="1"/>
        <end position="119"/>
    </location>
</feature>
<protein>
    <submittedName>
        <fullName evidence="8">Probable ATP-dependent RNA helicase Dbp45A</fullName>
    </submittedName>
</protein>
<keyword evidence="7" id="KW-1185">Reference proteome</keyword>
<evidence type="ECO:0000256" key="5">
    <source>
        <dbReference type="SAM" id="MobiDB-lite"/>
    </source>
</evidence>
<dbReference type="InterPro" id="IPR001650">
    <property type="entry name" value="Helicase_C-like"/>
</dbReference>
<sequence length="314" mass="34905">MPMKEVMVMDKVMVMKVMVMKRVVMKVMAMKVMVVMAPPSVRTGHAPGRGLDIPQVSLVVNHRMPNCSKTYIHRVGRTARAGRGGTALTILTPEDQHLLLALEARNPCKLVNYKTDSVLVRRLLKQVNATRRGAELRLEEGGSLRRSYTGGSSCIARGLDPDEECRLLEERIRRGQQRRRLRFLKAHGELGPVAHGDQSHGDDLLGLTAKAKEKAIIKRRPKVLAKDLKDEDKNQKVKARCGLNGQNLQARSGFNGQNFEASSGLKGQNLQAKSGLDGQNLKARSSLKGQKVKAKIDLKKKNVKSNLKRKRTEV</sequence>
<dbReference type="Gene3D" id="3.40.50.300">
    <property type="entry name" value="P-loop containing nucleotide triphosphate hydrolases"/>
    <property type="match status" value="1"/>
</dbReference>
<dbReference type="GO" id="GO:0016787">
    <property type="term" value="F:hydrolase activity"/>
    <property type="evidence" value="ECO:0007669"/>
    <property type="project" value="UniProtKB-KW"/>
</dbReference>
<dbReference type="RefSeq" id="XP_047737078.1">
    <property type="nucleotide sequence ID" value="XM_047881122.1"/>
</dbReference>
<dbReference type="InterPro" id="IPR027417">
    <property type="entry name" value="P-loop_NTPase"/>
</dbReference>
<reference evidence="8" key="1">
    <citation type="submission" date="2025-08" db="UniProtKB">
        <authorList>
            <consortium name="RefSeq"/>
        </authorList>
    </citation>
    <scope>IDENTIFICATION</scope>
    <source>
        <tissue evidence="8">Whole organism</tissue>
    </source>
</reference>
<feature type="region of interest" description="Disordered" evidence="5">
    <location>
        <begin position="277"/>
        <end position="314"/>
    </location>
</feature>
<dbReference type="Pfam" id="PF00271">
    <property type="entry name" value="Helicase_C"/>
    <property type="match status" value="1"/>
</dbReference>
<dbReference type="Proteomes" id="UP000694843">
    <property type="component" value="Unplaced"/>
</dbReference>
<proteinExistence type="predicted"/>
<evidence type="ECO:0000256" key="4">
    <source>
        <dbReference type="ARBA" id="ARBA00022840"/>
    </source>
</evidence>
<evidence type="ECO:0000313" key="8">
    <source>
        <dbReference type="RefSeq" id="XP_047737078.1"/>
    </source>
</evidence>
<dbReference type="PANTHER" id="PTHR47959:SF1">
    <property type="entry name" value="ATP-DEPENDENT RNA HELICASE DBPA"/>
    <property type="match status" value="1"/>
</dbReference>
<keyword evidence="2" id="KW-0378">Hydrolase</keyword>
<dbReference type="PROSITE" id="PS51194">
    <property type="entry name" value="HELICASE_CTER"/>
    <property type="match status" value="1"/>
</dbReference>
<keyword evidence="1" id="KW-0547">Nucleotide-binding</keyword>
<evidence type="ECO:0000256" key="1">
    <source>
        <dbReference type="ARBA" id="ARBA00022741"/>
    </source>
</evidence>
<feature type="compositionally biased region" description="Basic residues" evidence="5">
    <location>
        <begin position="301"/>
        <end position="314"/>
    </location>
</feature>
<keyword evidence="4" id="KW-0067">ATP-binding</keyword>
<dbReference type="InterPro" id="IPR050079">
    <property type="entry name" value="DEAD_box_RNA_helicase"/>
</dbReference>
<evidence type="ECO:0000256" key="3">
    <source>
        <dbReference type="ARBA" id="ARBA00022806"/>
    </source>
</evidence>